<dbReference type="SMART" id="SM00387">
    <property type="entry name" value="HATPase_c"/>
    <property type="match status" value="1"/>
</dbReference>
<dbReference type="PANTHER" id="PTHR43047:SF72">
    <property type="entry name" value="OSMOSENSING HISTIDINE PROTEIN KINASE SLN1"/>
    <property type="match status" value="1"/>
</dbReference>
<dbReference type="Pfam" id="PF02518">
    <property type="entry name" value="HATPase_c"/>
    <property type="match status" value="1"/>
</dbReference>
<dbReference type="FunFam" id="1.10.287.130:FF:000002">
    <property type="entry name" value="Two-component osmosensing histidine kinase"/>
    <property type="match status" value="1"/>
</dbReference>
<protein>
    <recommendedName>
        <fullName evidence="12">Sensory/regulatory protein RpfC</fullName>
        <ecNumber evidence="3">2.7.13.3</ecNumber>
    </recommendedName>
</protein>
<evidence type="ECO:0000256" key="4">
    <source>
        <dbReference type="ARBA" id="ARBA00022490"/>
    </source>
</evidence>
<dbReference type="PANTHER" id="PTHR43047">
    <property type="entry name" value="TWO-COMPONENT HISTIDINE PROTEIN KINASE"/>
    <property type="match status" value="1"/>
</dbReference>
<dbReference type="GO" id="GO:0000155">
    <property type="term" value="F:phosphorelay sensor kinase activity"/>
    <property type="evidence" value="ECO:0007669"/>
    <property type="project" value="InterPro"/>
</dbReference>
<dbReference type="GO" id="GO:0005886">
    <property type="term" value="C:plasma membrane"/>
    <property type="evidence" value="ECO:0007669"/>
    <property type="project" value="TreeGrafter"/>
</dbReference>
<dbReference type="InterPro" id="IPR036097">
    <property type="entry name" value="HisK_dim/P_sf"/>
</dbReference>
<evidence type="ECO:0000256" key="10">
    <source>
        <dbReference type="ARBA" id="ARBA00023012"/>
    </source>
</evidence>
<organism evidence="15 16">
    <name type="scientific">Geomonas terrae</name>
    <dbReference type="NCBI Taxonomy" id="2562681"/>
    <lineage>
        <taxon>Bacteria</taxon>
        <taxon>Pseudomonadati</taxon>
        <taxon>Thermodesulfobacteriota</taxon>
        <taxon>Desulfuromonadia</taxon>
        <taxon>Geobacterales</taxon>
        <taxon>Geobacteraceae</taxon>
        <taxon>Geomonas</taxon>
    </lineage>
</organism>
<dbReference type="InterPro" id="IPR036890">
    <property type="entry name" value="HATPase_C_sf"/>
</dbReference>
<dbReference type="SUPFAM" id="SSF55785">
    <property type="entry name" value="PYP-like sensor domain (PAS domain)"/>
    <property type="match status" value="1"/>
</dbReference>
<dbReference type="GO" id="GO:0005524">
    <property type="term" value="F:ATP binding"/>
    <property type="evidence" value="ECO:0007669"/>
    <property type="project" value="UniProtKB-KW"/>
</dbReference>
<dbReference type="AlphaFoldDB" id="A0A4S1CKL3"/>
<feature type="domain" description="PAC" evidence="14">
    <location>
        <begin position="114"/>
        <end position="166"/>
    </location>
</feature>
<dbReference type="SMART" id="SM00388">
    <property type="entry name" value="HisKA"/>
    <property type="match status" value="1"/>
</dbReference>
<dbReference type="Pfam" id="PF00512">
    <property type="entry name" value="HisKA"/>
    <property type="match status" value="1"/>
</dbReference>
<dbReference type="InterPro" id="IPR004358">
    <property type="entry name" value="Sig_transdc_His_kin-like_C"/>
</dbReference>
<dbReference type="NCBIfam" id="TIGR00229">
    <property type="entry name" value="sensory_box"/>
    <property type="match status" value="1"/>
</dbReference>
<dbReference type="InterPro" id="IPR005467">
    <property type="entry name" value="His_kinase_dom"/>
</dbReference>
<evidence type="ECO:0000313" key="15">
    <source>
        <dbReference type="EMBL" id="TGU74267.1"/>
    </source>
</evidence>
<dbReference type="Gene3D" id="3.30.565.10">
    <property type="entry name" value="Histidine kinase-like ATPase, C-terminal domain"/>
    <property type="match status" value="1"/>
</dbReference>
<dbReference type="Gene3D" id="3.30.450.20">
    <property type="entry name" value="PAS domain"/>
    <property type="match status" value="1"/>
</dbReference>
<evidence type="ECO:0000256" key="5">
    <source>
        <dbReference type="ARBA" id="ARBA00022553"/>
    </source>
</evidence>
<evidence type="ECO:0000313" key="16">
    <source>
        <dbReference type="Proteomes" id="UP000306416"/>
    </source>
</evidence>
<dbReference type="CDD" id="cd00082">
    <property type="entry name" value="HisKA"/>
    <property type="match status" value="1"/>
</dbReference>
<dbReference type="FunFam" id="3.30.450.20:FF:000099">
    <property type="entry name" value="Sensory box sensor histidine kinase"/>
    <property type="match status" value="1"/>
</dbReference>
<evidence type="ECO:0000259" key="14">
    <source>
        <dbReference type="PROSITE" id="PS50113"/>
    </source>
</evidence>
<keyword evidence="4" id="KW-0963">Cytoplasm</keyword>
<dbReference type="SUPFAM" id="SSF55874">
    <property type="entry name" value="ATPase domain of HSP90 chaperone/DNA topoisomerase II/histidine kinase"/>
    <property type="match status" value="1"/>
</dbReference>
<dbReference type="InterPro" id="IPR013655">
    <property type="entry name" value="PAS_fold_3"/>
</dbReference>
<dbReference type="InterPro" id="IPR000014">
    <property type="entry name" value="PAS"/>
</dbReference>
<evidence type="ECO:0000256" key="1">
    <source>
        <dbReference type="ARBA" id="ARBA00000085"/>
    </source>
</evidence>
<evidence type="ECO:0000256" key="7">
    <source>
        <dbReference type="ARBA" id="ARBA00022741"/>
    </source>
</evidence>
<evidence type="ECO:0000256" key="11">
    <source>
        <dbReference type="ARBA" id="ARBA00064003"/>
    </source>
</evidence>
<dbReference type="GO" id="GO:0032991">
    <property type="term" value="C:protein-containing complex"/>
    <property type="evidence" value="ECO:0007669"/>
    <property type="project" value="UniProtKB-ARBA"/>
</dbReference>
<keyword evidence="8 15" id="KW-0418">Kinase</keyword>
<feature type="domain" description="Histidine kinase" evidence="13">
    <location>
        <begin position="184"/>
        <end position="405"/>
    </location>
</feature>
<sequence>MVTFQPSDVFSYGSMRYRQRSTMASKTSSESFDDATQSSATGERYLEILDQAPALIWRADSANRRDWLNGAWLAFTGRTMEQELDEGWIAGVHVEDRERYIGELLSAFRKREPFEIEYRLRRHDGHYRWIFDIGRPVTSSEGGFAGYIGYCFDITDRKKAERDLNAARESAEAANRAKSYFLANMSHEIRTPMNSIMGMSQLLAFTDLTPEQKEYVDGILDSSQGLLTIVNDILDLSKAEAGSIELECHGFSLRQSLAEVVRTQMPVINRKELAFRTEIDDDVPDELMGDRLRVKQVFLNVLGNAIKFTNAGGITVSVQVHEQSAGVARLKISVADTGIGIAAEAIKRIFTPFSQEDASITRQYGGTGLGLSISSELVHLMGGHIWVESRKNHGSTFHMVIPFRLERS</sequence>
<evidence type="ECO:0000256" key="9">
    <source>
        <dbReference type="ARBA" id="ARBA00022840"/>
    </source>
</evidence>
<keyword evidence="7" id="KW-0547">Nucleotide-binding</keyword>
<dbReference type="InterPro" id="IPR000700">
    <property type="entry name" value="PAS-assoc_C"/>
</dbReference>
<dbReference type="InterPro" id="IPR003594">
    <property type="entry name" value="HATPase_dom"/>
</dbReference>
<dbReference type="FunFam" id="3.30.565.10:FF:000010">
    <property type="entry name" value="Sensor histidine kinase RcsC"/>
    <property type="match status" value="1"/>
</dbReference>
<evidence type="ECO:0000256" key="3">
    <source>
        <dbReference type="ARBA" id="ARBA00012438"/>
    </source>
</evidence>
<dbReference type="CDD" id="cd16922">
    <property type="entry name" value="HATPase_EvgS-ArcB-TorS-like"/>
    <property type="match status" value="1"/>
</dbReference>
<evidence type="ECO:0000256" key="8">
    <source>
        <dbReference type="ARBA" id="ARBA00022777"/>
    </source>
</evidence>
<dbReference type="Pfam" id="PF08447">
    <property type="entry name" value="PAS_3"/>
    <property type="match status" value="1"/>
</dbReference>
<dbReference type="GO" id="GO:0005737">
    <property type="term" value="C:cytoplasm"/>
    <property type="evidence" value="ECO:0007669"/>
    <property type="project" value="UniProtKB-SubCell"/>
</dbReference>
<dbReference type="SUPFAM" id="SSF47384">
    <property type="entry name" value="Homodimeric domain of signal transducing histidine kinase"/>
    <property type="match status" value="1"/>
</dbReference>
<keyword evidence="10" id="KW-0902">Two-component regulatory system</keyword>
<dbReference type="PRINTS" id="PR00344">
    <property type="entry name" value="BCTRLSENSOR"/>
</dbReference>
<dbReference type="Gene3D" id="1.10.287.130">
    <property type="match status" value="1"/>
</dbReference>
<evidence type="ECO:0000256" key="12">
    <source>
        <dbReference type="ARBA" id="ARBA00068150"/>
    </source>
</evidence>
<dbReference type="InterPro" id="IPR001610">
    <property type="entry name" value="PAC"/>
</dbReference>
<comment type="catalytic activity">
    <reaction evidence="1">
        <text>ATP + protein L-histidine = ADP + protein N-phospho-L-histidine.</text>
        <dbReference type="EC" id="2.7.13.3"/>
    </reaction>
</comment>
<evidence type="ECO:0000256" key="6">
    <source>
        <dbReference type="ARBA" id="ARBA00022679"/>
    </source>
</evidence>
<evidence type="ECO:0000256" key="2">
    <source>
        <dbReference type="ARBA" id="ARBA00004496"/>
    </source>
</evidence>
<accession>A0A4S1CKL3</accession>
<dbReference type="GO" id="GO:0009927">
    <property type="term" value="F:histidine phosphotransfer kinase activity"/>
    <property type="evidence" value="ECO:0007669"/>
    <property type="project" value="TreeGrafter"/>
</dbReference>
<dbReference type="PROSITE" id="PS50109">
    <property type="entry name" value="HIS_KIN"/>
    <property type="match status" value="1"/>
</dbReference>
<proteinExistence type="predicted"/>
<dbReference type="EMBL" id="SRSC01000001">
    <property type="protein sequence ID" value="TGU74267.1"/>
    <property type="molecule type" value="Genomic_DNA"/>
</dbReference>
<keyword evidence="5" id="KW-0597">Phosphoprotein</keyword>
<dbReference type="Proteomes" id="UP000306416">
    <property type="component" value="Unassembled WGS sequence"/>
</dbReference>
<comment type="caution">
    <text evidence="15">The sequence shown here is derived from an EMBL/GenBank/DDBJ whole genome shotgun (WGS) entry which is preliminary data.</text>
</comment>
<keyword evidence="6" id="KW-0808">Transferase</keyword>
<dbReference type="PROSITE" id="PS50113">
    <property type="entry name" value="PAC"/>
    <property type="match status" value="1"/>
</dbReference>
<gene>
    <name evidence="15" type="ORF">E4633_02015</name>
</gene>
<comment type="subcellular location">
    <subcellularLocation>
        <location evidence="2">Cytoplasm</location>
    </subcellularLocation>
</comment>
<dbReference type="EC" id="2.7.13.3" evidence="3"/>
<name>A0A4S1CKL3_9BACT</name>
<dbReference type="InterPro" id="IPR003661">
    <property type="entry name" value="HisK_dim/P_dom"/>
</dbReference>
<reference evidence="15 16" key="1">
    <citation type="submission" date="2019-04" db="EMBL/GenBank/DDBJ databases">
        <title>Geobacter oryzae sp. nov., ferric-reducing bacteria isolated from paddy soil.</title>
        <authorList>
            <person name="Xu Z."/>
            <person name="Masuda Y."/>
            <person name="Itoh H."/>
            <person name="Senoo K."/>
        </authorList>
    </citation>
    <scope>NUCLEOTIDE SEQUENCE [LARGE SCALE GENOMIC DNA]</scope>
    <source>
        <strain evidence="15 16">Red111</strain>
    </source>
</reference>
<evidence type="ECO:0000259" key="13">
    <source>
        <dbReference type="PROSITE" id="PS50109"/>
    </source>
</evidence>
<comment type="subunit">
    <text evidence="11">At low DSF concentrations, interacts with RpfF.</text>
</comment>
<dbReference type="InterPro" id="IPR035965">
    <property type="entry name" value="PAS-like_dom_sf"/>
</dbReference>
<dbReference type="CDD" id="cd00130">
    <property type="entry name" value="PAS"/>
    <property type="match status" value="1"/>
</dbReference>
<keyword evidence="9" id="KW-0067">ATP-binding</keyword>
<keyword evidence="16" id="KW-1185">Reference proteome</keyword>
<dbReference type="SMART" id="SM00086">
    <property type="entry name" value="PAC"/>
    <property type="match status" value="1"/>
</dbReference>